<dbReference type="EMBL" id="JXJN01018562">
    <property type="status" value="NOT_ANNOTATED_CDS"/>
    <property type="molecule type" value="Genomic_DNA"/>
</dbReference>
<feature type="compositionally biased region" description="Basic and acidic residues" evidence="1">
    <location>
        <begin position="333"/>
        <end position="342"/>
    </location>
</feature>
<evidence type="ECO:0000256" key="1">
    <source>
        <dbReference type="SAM" id="MobiDB-lite"/>
    </source>
</evidence>
<accession>A0A1B0BQE1</accession>
<keyword evidence="3" id="KW-1185">Reference proteome</keyword>
<name>A0A1B0BQE1_9MUSC</name>
<protein>
    <submittedName>
        <fullName evidence="2">Uncharacterized protein</fullName>
    </submittedName>
</protein>
<dbReference type="STRING" id="67801.A0A1B0BQE1"/>
<reference evidence="3" key="1">
    <citation type="submission" date="2015-01" db="EMBL/GenBank/DDBJ databases">
        <authorList>
            <person name="Aksoy S."/>
            <person name="Warren W."/>
            <person name="Wilson R.K."/>
        </authorList>
    </citation>
    <scope>NUCLEOTIDE SEQUENCE [LARGE SCALE GENOMIC DNA]</scope>
    <source>
        <strain evidence="3">IAEA</strain>
    </source>
</reference>
<feature type="region of interest" description="Disordered" evidence="1">
    <location>
        <begin position="333"/>
        <end position="415"/>
    </location>
</feature>
<feature type="compositionally biased region" description="Polar residues" evidence="1">
    <location>
        <begin position="355"/>
        <end position="376"/>
    </location>
</feature>
<proteinExistence type="predicted"/>
<evidence type="ECO:0000313" key="2">
    <source>
        <dbReference type="EnsemblMetazoa" id="GPPI037323-PA"/>
    </source>
</evidence>
<evidence type="ECO:0000313" key="3">
    <source>
        <dbReference type="Proteomes" id="UP000092460"/>
    </source>
</evidence>
<sequence length="415" mass="49562">MCWTNSRYFLSKWDEIPCSNIDCSIHQICSNCNDNQLKRHCCKNARIYDEYRCGGKFTYGDNPKEWNRLLMAHMYYNRKQNLLEALTRRGACTPKFLKYLMLSSFYDRIAREKQKKLHFGDPFETQSRIYSPPFIDDITTNFWSSQDIKSPIYPILHGKALKFPKKWIKEWYEFYRDIVAPHTHDEWHDFRQSQDMREIKRRDRKLDIEPRVYSRMQSELYPGTDPLRRSVHLETGKVPAEQYRNVQEKKNLSHGITRLRMGPDGIKIEYHAELRPSEFDTLFYRPRYNKEYLKSYLPDNRKLRSGIFYNQRNRKEFEDSNNEQQEKIDIDEVPPRYSEDSATRNGRSRLESINGDESTGKQQRLTNNYASMQNADGTGRKSLLNKPVPIFDDGNEMGTKSRVPFKSLINETWRK</sequence>
<dbReference type="Proteomes" id="UP000092460">
    <property type="component" value="Unassembled WGS sequence"/>
</dbReference>
<organism evidence="2 3">
    <name type="scientific">Glossina palpalis gambiensis</name>
    <dbReference type="NCBI Taxonomy" id="67801"/>
    <lineage>
        <taxon>Eukaryota</taxon>
        <taxon>Metazoa</taxon>
        <taxon>Ecdysozoa</taxon>
        <taxon>Arthropoda</taxon>
        <taxon>Hexapoda</taxon>
        <taxon>Insecta</taxon>
        <taxon>Pterygota</taxon>
        <taxon>Neoptera</taxon>
        <taxon>Endopterygota</taxon>
        <taxon>Diptera</taxon>
        <taxon>Brachycera</taxon>
        <taxon>Muscomorpha</taxon>
        <taxon>Hippoboscoidea</taxon>
        <taxon>Glossinidae</taxon>
        <taxon>Glossina</taxon>
    </lineage>
</organism>
<dbReference type="AlphaFoldDB" id="A0A1B0BQE1"/>
<dbReference type="EnsemblMetazoa" id="GPPI037323-RA">
    <property type="protein sequence ID" value="GPPI037323-PA"/>
    <property type="gene ID" value="GPPI037323"/>
</dbReference>
<dbReference type="VEuPathDB" id="VectorBase:GPPI037323"/>
<reference evidence="2" key="2">
    <citation type="submission" date="2020-05" db="UniProtKB">
        <authorList>
            <consortium name="EnsemblMetazoa"/>
        </authorList>
    </citation>
    <scope>IDENTIFICATION</scope>
    <source>
        <strain evidence="2">IAEA</strain>
    </source>
</reference>